<dbReference type="EMBL" id="ALKK01000081">
    <property type="protein sequence ID" value="EJU15556.1"/>
    <property type="molecule type" value="Genomic_DNA"/>
</dbReference>
<dbReference type="AlphaFoldDB" id="A0AAN4AS85"/>
<dbReference type="GO" id="GO:0005524">
    <property type="term" value="F:ATP binding"/>
    <property type="evidence" value="ECO:0007669"/>
    <property type="project" value="InterPro"/>
</dbReference>
<dbReference type="SMART" id="SM00382">
    <property type="entry name" value="AAA"/>
    <property type="match status" value="1"/>
</dbReference>
<comment type="caution">
    <text evidence="2">The sequence shown here is derived from an EMBL/GenBank/DDBJ whole genome shotgun (WGS) entry which is preliminary data.</text>
</comment>
<dbReference type="GO" id="GO:0016887">
    <property type="term" value="F:ATP hydrolysis activity"/>
    <property type="evidence" value="ECO:0007669"/>
    <property type="project" value="InterPro"/>
</dbReference>
<dbReference type="Gene3D" id="3.40.50.300">
    <property type="entry name" value="P-loop containing nucleotide triphosphate hydrolases"/>
    <property type="match status" value="1"/>
</dbReference>
<sequence length="413" mass="47244">MKIKKIEIKKLKGIKNLSLSFENEGKPLDIIVLAGSNGTGKTTILEAIKNIFVGDYSDYGNENFPVRMEIFFESLEEVAISKSKMSSKETNIKQWKILNAFRNYSSLKEELEQEFFDYQLAKNLKILPKIIYLPTRTNFQNVNTKTTALKASNHFVNIVDNEIFKDIPSYIATRVYYVANTQENLTLKEAKEKVAEEINSVFKILDLDIKFIGLSKDEESNPIFSNSAGEEFDINELSSGEKQLFLRTLSIQMLNPKNSIILIDEPEVSLHPEWQQKIIEVYRKIGSNNQIIVATHSPHILGSVRKENIFVLVKDTEGNITVKTGEELYASYGQPTDKILEGIMNLSFARVPEVASKLENLRQLVDNNKYNTEEFKEKSEELHEILGEKDIDLMLIDMDVELKQKENLNAQSE</sequence>
<dbReference type="GeneID" id="75074692"/>
<reference evidence="2 3" key="1">
    <citation type="submission" date="2012-07" db="EMBL/GenBank/DDBJ databases">
        <authorList>
            <person name="Durkin A.S."/>
            <person name="McCorrison J."/>
            <person name="Torralba M."/>
            <person name="Gillis M."/>
            <person name="Methe B."/>
            <person name="Sutton G."/>
            <person name="Nelson K.E."/>
        </authorList>
    </citation>
    <scope>NUCLEOTIDE SEQUENCE [LARGE SCALE GENOMIC DNA]</scope>
    <source>
        <strain evidence="2 3">Fnf 1007</strain>
    </source>
</reference>
<protein>
    <submittedName>
        <fullName evidence="2">AAA domain protein</fullName>
    </submittedName>
</protein>
<evidence type="ECO:0000313" key="3">
    <source>
        <dbReference type="Proteomes" id="UP000003120"/>
    </source>
</evidence>
<dbReference type="PANTHER" id="PTHR43581">
    <property type="entry name" value="ATP/GTP PHOSPHATASE"/>
    <property type="match status" value="1"/>
</dbReference>
<dbReference type="InterPro" id="IPR003593">
    <property type="entry name" value="AAA+_ATPase"/>
</dbReference>
<evidence type="ECO:0000313" key="2">
    <source>
        <dbReference type="EMBL" id="EJU15556.1"/>
    </source>
</evidence>
<feature type="domain" description="AAA+ ATPase" evidence="1">
    <location>
        <begin position="27"/>
        <end position="316"/>
    </location>
</feature>
<evidence type="ECO:0000259" key="1">
    <source>
        <dbReference type="SMART" id="SM00382"/>
    </source>
</evidence>
<dbReference type="SUPFAM" id="SSF52540">
    <property type="entry name" value="P-loop containing nucleoside triphosphate hydrolases"/>
    <property type="match status" value="1"/>
</dbReference>
<dbReference type="RefSeq" id="WP_005964483.1">
    <property type="nucleotide sequence ID" value="NZ_ALKK01000081.1"/>
</dbReference>
<name>A0AAN4AS85_9FUSO</name>
<dbReference type="InterPro" id="IPR027417">
    <property type="entry name" value="P-loop_NTPase"/>
</dbReference>
<proteinExistence type="predicted"/>
<gene>
    <name evidence="2" type="ORF">HMPREF1127_0411</name>
</gene>
<dbReference type="InterPro" id="IPR051396">
    <property type="entry name" value="Bact_Antivir_Def_Nuclease"/>
</dbReference>
<dbReference type="Proteomes" id="UP000003120">
    <property type="component" value="Unassembled WGS sequence"/>
</dbReference>
<dbReference type="Pfam" id="PF13304">
    <property type="entry name" value="AAA_21"/>
    <property type="match status" value="1"/>
</dbReference>
<accession>A0AAN4AS85</accession>
<dbReference type="InterPro" id="IPR003959">
    <property type="entry name" value="ATPase_AAA_core"/>
</dbReference>
<organism evidence="2 3">
    <name type="scientific">Fusobacterium necrophorum subsp. funduliforme Fnf 1007</name>
    <dbReference type="NCBI Taxonomy" id="1161424"/>
    <lineage>
        <taxon>Bacteria</taxon>
        <taxon>Fusobacteriati</taxon>
        <taxon>Fusobacteriota</taxon>
        <taxon>Fusobacteriia</taxon>
        <taxon>Fusobacteriales</taxon>
        <taxon>Fusobacteriaceae</taxon>
        <taxon>Fusobacterium</taxon>
    </lineage>
</organism>
<dbReference type="PANTHER" id="PTHR43581:SF2">
    <property type="entry name" value="EXCINUCLEASE ATPASE SUBUNIT"/>
    <property type="match status" value="1"/>
</dbReference>